<comment type="caution">
    <text evidence="1">The sequence shown here is derived from an EMBL/GenBank/DDBJ whole genome shotgun (WGS) entry which is preliminary data.</text>
</comment>
<proteinExistence type="predicted"/>
<name>A0ABT2VBX7_9PSED</name>
<dbReference type="Proteomes" id="UP001139994">
    <property type="component" value="Unassembled WGS sequence"/>
</dbReference>
<reference evidence="1" key="3">
    <citation type="journal article" date="2023" name="mSystems">
        <title>Charting the Lipopeptidome of Nonpathogenic Pseudomonas.</title>
        <authorList>
            <person name="Cesa-Luna C."/>
            <person name="Geudens N."/>
            <person name="Girard L."/>
            <person name="De Roo V."/>
            <person name="Maklad H.R."/>
            <person name="Martins J.C."/>
            <person name="Hofte M."/>
            <person name="De Mot R."/>
        </authorList>
    </citation>
    <scope>NUCLEOTIDE SEQUENCE</scope>
    <source>
        <strain evidence="1">COR51</strain>
    </source>
</reference>
<protein>
    <submittedName>
        <fullName evidence="1">DUF3156 family protein</fullName>
    </submittedName>
</protein>
<accession>A0ABT2VBX7</accession>
<gene>
    <name evidence="1" type="ORF">OC929_14220</name>
</gene>
<sequence>MSASWLERLTGPRAPAGYRPGATLARLRHNLGLADWQSAASFTYREQGPCIEVRERTESHLLMHLVMCELTLRVPALGQGKLEFDVHHSGLVRRTGLVFRLRDGEKPVFEDVQLRLSSDSALRKALMPLDFKRLTCCFDNGQWQVCLEHMGASEVVNRMPAFRRYIPLLAQQRELIWQSFDALERILREQ</sequence>
<dbReference type="EMBL" id="JAOSLA010000020">
    <property type="protein sequence ID" value="MCU7239207.1"/>
    <property type="molecule type" value="Genomic_DNA"/>
</dbReference>
<dbReference type="RefSeq" id="WP_050706212.1">
    <property type="nucleotide sequence ID" value="NZ_JAOSLA010000020.1"/>
</dbReference>
<evidence type="ECO:0000313" key="2">
    <source>
        <dbReference type="Proteomes" id="UP001139994"/>
    </source>
</evidence>
<reference evidence="1" key="1">
    <citation type="journal article" date="2022" name="Microbiol. Spectr.">
        <title>An Nuclear Magnetic Resonance Fingerprint Matching Approach for the Identification and Structural Re-Evaluation of Pseudomonas Lipopeptides.</title>
        <authorList>
            <person name="De Roo V."/>
            <person name="Verleysen Y."/>
            <person name="Kovacs B."/>
            <person name="De Vleeschouwer M."/>
            <person name="Muangkaew P."/>
            <person name="Girard L."/>
            <person name="Hofte M."/>
            <person name="De Mot R."/>
            <person name="Madder A."/>
            <person name="Geudens N."/>
            <person name="Martins J.C."/>
        </authorList>
    </citation>
    <scope>NUCLEOTIDE SEQUENCE</scope>
    <source>
        <strain evidence="1">COR51</strain>
    </source>
</reference>
<reference evidence="1" key="2">
    <citation type="submission" date="2022-09" db="EMBL/GenBank/DDBJ databases">
        <authorList>
            <person name="Cesa-Luna C."/>
            <person name="Girard L."/>
            <person name="Lood C."/>
            <person name="Hofte M."/>
            <person name="De Mot R."/>
        </authorList>
    </citation>
    <scope>NUCLEOTIDE SEQUENCE</scope>
    <source>
        <strain evidence="1">COR51</strain>
    </source>
</reference>
<dbReference type="Pfam" id="PF11354">
    <property type="entry name" value="DUF3156"/>
    <property type="match status" value="1"/>
</dbReference>
<evidence type="ECO:0000313" key="1">
    <source>
        <dbReference type="EMBL" id="MCU7239207.1"/>
    </source>
</evidence>
<dbReference type="InterPro" id="IPR021500">
    <property type="entry name" value="DUF3156"/>
</dbReference>
<organism evidence="1 2">
    <name type="scientific">Pseudomonas peradeniyensis</name>
    <dbReference type="NCBI Taxonomy" id="2745488"/>
    <lineage>
        <taxon>Bacteria</taxon>
        <taxon>Pseudomonadati</taxon>
        <taxon>Pseudomonadota</taxon>
        <taxon>Gammaproteobacteria</taxon>
        <taxon>Pseudomonadales</taxon>
        <taxon>Pseudomonadaceae</taxon>
        <taxon>Pseudomonas</taxon>
    </lineage>
</organism>
<keyword evidence="2" id="KW-1185">Reference proteome</keyword>